<dbReference type="InterPro" id="IPR011009">
    <property type="entry name" value="Kinase-like_dom_sf"/>
</dbReference>
<keyword evidence="2" id="KW-0808">Transferase</keyword>
<comment type="similarity">
    <text evidence="7">Belongs to the protein kinase superfamily.</text>
</comment>
<dbReference type="Proteomes" id="UP000789706">
    <property type="component" value="Unassembled WGS sequence"/>
</dbReference>
<organism evidence="9 10">
    <name type="scientific">Diversispora eburnea</name>
    <dbReference type="NCBI Taxonomy" id="1213867"/>
    <lineage>
        <taxon>Eukaryota</taxon>
        <taxon>Fungi</taxon>
        <taxon>Fungi incertae sedis</taxon>
        <taxon>Mucoromycota</taxon>
        <taxon>Glomeromycotina</taxon>
        <taxon>Glomeromycetes</taxon>
        <taxon>Diversisporales</taxon>
        <taxon>Diversisporaceae</taxon>
        <taxon>Diversispora</taxon>
    </lineage>
</organism>
<name>A0A9N9F365_9GLOM</name>
<dbReference type="PROSITE" id="PS00107">
    <property type="entry name" value="PROTEIN_KINASE_ATP"/>
    <property type="match status" value="1"/>
</dbReference>
<keyword evidence="3 6" id="KW-0547">Nucleotide-binding</keyword>
<keyword evidence="1 7" id="KW-0723">Serine/threonine-protein kinase</keyword>
<dbReference type="GO" id="GO:0004674">
    <property type="term" value="F:protein serine/threonine kinase activity"/>
    <property type="evidence" value="ECO:0007669"/>
    <property type="project" value="UniProtKB-KW"/>
</dbReference>
<comment type="caution">
    <text evidence="9">The sequence shown here is derived from an EMBL/GenBank/DDBJ whole genome shotgun (WGS) entry which is preliminary data.</text>
</comment>
<dbReference type="GO" id="GO:0005524">
    <property type="term" value="F:ATP binding"/>
    <property type="evidence" value="ECO:0007669"/>
    <property type="project" value="UniProtKB-UniRule"/>
</dbReference>
<evidence type="ECO:0000256" key="6">
    <source>
        <dbReference type="PROSITE-ProRule" id="PRU10141"/>
    </source>
</evidence>
<protein>
    <submittedName>
        <fullName evidence="9">7371_t:CDS:1</fullName>
    </submittedName>
</protein>
<evidence type="ECO:0000259" key="8">
    <source>
        <dbReference type="PROSITE" id="PS50011"/>
    </source>
</evidence>
<accession>A0A9N9F365</accession>
<keyword evidence="10" id="KW-1185">Reference proteome</keyword>
<evidence type="ECO:0000256" key="2">
    <source>
        <dbReference type="ARBA" id="ARBA00022679"/>
    </source>
</evidence>
<feature type="binding site" evidence="6">
    <location>
        <position position="112"/>
    </location>
    <ligand>
        <name>ATP</name>
        <dbReference type="ChEBI" id="CHEBI:30616"/>
    </ligand>
</feature>
<proteinExistence type="inferred from homology"/>
<dbReference type="SMART" id="SM00220">
    <property type="entry name" value="S_TKc"/>
    <property type="match status" value="1"/>
</dbReference>
<dbReference type="InterPro" id="IPR008271">
    <property type="entry name" value="Ser/Thr_kinase_AS"/>
</dbReference>
<feature type="domain" description="Protein kinase" evidence="8">
    <location>
        <begin position="81"/>
        <end position="363"/>
    </location>
</feature>
<keyword evidence="4" id="KW-0418">Kinase</keyword>
<gene>
    <name evidence="9" type="ORF">DEBURN_LOCUS4958</name>
</gene>
<dbReference type="SUPFAM" id="SSF56112">
    <property type="entry name" value="Protein kinase-like (PK-like)"/>
    <property type="match status" value="1"/>
</dbReference>
<dbReference type="Gene3D" id="3.30.200.20">
    <property type="entry name" value="Phosphorylase Kinase, domain 1"/>
    <property type="match status" value="1"/>
</dbReference>
<keyword evidence="5 6" id="KW-0067">ATP-binding</keyword>
<dbReference type="EMBL" id="CAJVPK010000410">
    <property type="protein sequence ID" value="CAG8506628.1"/>
    <property type="molecule type" value="Genomic_DNA"/>
</dbReference>
<evidence type="ECO:0000256" key="1">
    <source>
        <dbReference type="ARBA" id="ARBA00022527"/>
    </source>
</evidence>
<dbReference type="PANTHER" id="PTHR24058">
    <property type="entry name" value="DUAL SPECIFICITY PROTEIN KINASE"/>
    <property type="match status" value="1"/>
</dbReference>
<evidence type="ECO:0000256" key="5">
    <source>
        <dbReference type="ARBA" id="ARBA00022840"/>
    </source>
</evidence>
<dbReference type="PROSITE" id="PS00108">
    <property type="entry name" value="PROTEIN_KINASE_ST"/>
    <property type="match status" value="1"/>
</dbReference>
<dbReference type="Pfam" id="PF00069">
    <property type="entry name" value="Pkinase"/>
    <property type="match status" value="1"/>
</dbReference>
<dbReference type="AlphaFoldDB" id="A0A9N9F365"/>
<evidence type="ECO:0000313" key="9">
    <source>
        <dbReference type="EMBL" id="CAG8506628.1"/>
    </source>
</evidence>
<reference evidence="9" key="1">
    <citation type="submission" date="2021-06" db="EMBL/GenBank/DDBJ databases">
        <authorList>
            <person name="Kallberg Y."/>
            <person name="Tangrot J."/>
            <person name="Rosling A."/>
        </authorList>
    </citation>
    <scope>NUCLEOTIDE SEQUENCE</scope>
    <source>
        <strain evidence="9">AZ414A</strain>
    </source>
</reference>
<dbReference type="InterPro" id="IPR000719">
    <property type="entry name" value="Prot_kinase_dom"/>
</dbReference>
<evidence type="ECO:0000256" key="4">
    <source>
        <dbReference type="ARBA" id="ARBA00022777"/>
    </source>
</evidence>
<dbReference type="OrthoDB" id="9332038at2759"/>
<dbReference type="Gene3D" id="1.10.510.10">
    <property type="entry name" value="Transferase(Phosphotransferase) domain 1"/>
    <property type="match status" value="1"/>
</dbReference>
<dbReference type="InterPro" id="IPR050494">
    <property type="entry name" value="Ser_Thr_dual-spec_kinase"/>
</dbReference>
<dbReference type="PANTHER" id="PTHR24058:SF130">
    <property type="entry name" value="SERINE_THREONINE PROTEIN KINASES-RELATED"/>
    <property type="match status" value="1"/>
</dbReference>
<evidence type="ECO:0000256" key="3">
    <source>
        <dbReference type="ARBA" id="ARBA00022741"/>
    </source>
</evidence>
<evidence type="ECO:0000313" key="10">
    <source>
        <dbReference type="Proteomes" id="UP000789706"/>
    </source>
</evidence>
<evidence type="ECO:0000256" key="7">
    <source>
        <dbReference type="RuleBase" id="RU000304"/>
    </source>
</evidence>
<dbReference type="InterPro" id="IPR017441">
    <property type="entry name" value="Protein_kinase_ATP_BS"/>
</dbReference>
<sequence>MSSRTFTQDHYFTQKQCQGQRNFFKNCIPATAHFNIVQRLTAGLSTLHNEIYEKKLDISYINTNLKVKVNRQEFQILARRYRVLNKVGNGTFSQVVCAEDTYYPEGRLVAIKIMIPRFNSIGIQATNDNTHIIRLLNTFMFKNHFCMVFDYYGGGVPQIHHMANEQYKLLALRKLACQLLIALMYTRKLGILHADLKLENIICTAVIDFGNAMRIEETHKYFDTFNVQTLSYRAPEVIMGLPFGIGIDIWSFGCIICQIWLGRPIFNSSNKLGIIREIEQFLGPLPVSVYKSGKYFADYNSNGSIKPRNIVENENVSHSTRMENIRRLLNTRDINFVGFIDYIFNYDPIKRPTPSECLFHPFFTSLFPFKLLFDSQLMTTEIRDTFIDDDQIQRKNERNEYE</sequence>
<dbReference type="PROSITE" id="PS50011">
    <property type="entry name" value="PROTEIN_KINASE_DOM"/>
    <property type="match status" value="1"/>
</dbReference>